<proteinExistence type="predicted"/>
<dbReference type="Gene3D" id="2.60.120.260">
    <property type="entry name" value="Galactose-binding domain-like"/>
    <property type="match status" value="1"/>
</dbReference>
<feature type="chain" id="PRO_5040474991" evidence="1">
    <location>
        <begin position="21"/>
        <end position="182"/>
    </location>
</feature>
<reference evidence="2" key="1">
    <citation type="submission" date="2020-11" db="EMBL/GenBank/DDBJ databases">
        <authorList>
            <consortium name="DOE Joint Genome Institute"/>
            <person name="Ahrendt S."/>
            <person name="Riley R."/>
            <person name="Andreopoulos W."/>
            <person name="Labutti K."/>
            <person name="Pangilinan J."/>
            <person name="Ruiz-Duenas F.J."/>
            <person name="Barrasa J.M."/>
            <person name="Sanchez-Garcia M."/>
            <person name="Camarero S."/>
            <person name="Miyauchi S."/>
            <person name="Serrano A."/>
            <person name="Linde D."/>
            <person name="Babiker R."/>
            <person name="Drula E."/>
            <person name="Ayuso-Fernandez I."/>
            <person name="Pacheco R."/>
            <person name="Padilla G."/>
            <person name="Ferreira P."/>
            <person name="Barriuso J."/>
            <person name="Kellner H."/>
            <person name="Castanera R."/>
            <person name="Alfaro M."/>
            <person name="Ramirez L."/>
            <person name="Pisabarro A.G."/>
            <person name="Kuo A."/>
            <person name="Tritt A."/>
            <person name="Lipzen A."/>
            <person name="He G."/>
            <person name="Yan M."/>
            <person name="Ng V."/>
            <person name="Cullen D."/>
            <person name="Martin F."/>
            <person name="Rosso M.-N."/>
            <person name="Henrissat B."/>
            <person name="Hibbett D."/>
            <person name="Martinez A.T."/>
            <person name="Grigoriev I.V."/>
        </authorList>
    </citation>
    <scope>NUCLEOTIDE SEQUENCE</scope>
    <source>
        <strain evidence="2">CBS 247.69</strain>
    </source>
</reference>
<dbReference type="AlphaFoldDB" id="A0A9P6CDE8"/>
<gene>
    <name evidence="2" type="ORF">BDZ94DRAFT_1176523</name>
</gene>
<name>A0A9P6CDE8_9AGAR</name>
<sequence length="182" mass="19903">MVSWPLLIVILSFICAPTQALVTNYTIDDSSPDPRTGNSIVYSPDTSWNSATLCQGAGGPSSCNAQPDKSAVSGGTWHECTFMREKNNFPLTATVQFEGIAVYVYCVLAPESTFGISDMTFTLDGEDMDQFTQEAPADVDYQYNVLVFSRFALSPGSHELKISNGKLNAKKSFIILDRIIYS</sequence>
<comment type="caution">
    <text evidence="2">The sequence shown here is derived from an EMBL/GenBank/DDBJ whole genome shotgun (WGS) entry which is preliminary data.</text>
</comment>
<dbReference type="EMBL" id="MU150392">
    <property type="protein sequence ID" value="KAF9456999.1"/>
    <property type="molecule type" value="Genomic_DNA"/>
</dbReference>
<keyword evidence="1" id="KW-0732">Signal</keyword>
<evidence type="ECO:0000313" key="2">
    <source>
        <dbReference type="EMBL" id="KAF9456999.1"/>
    </source>
</evidence>
<accession>A0A9P6CDE8</accession>
<dbReference type="Proteomes" id="UP000807353">
    <property type="component" value="Unassembled WGS sequence"/>
</dbReference>
<feature type="signal peptide" evidence="1">
    <location>
        <begin position="1"/>
        <end position="20"/>
    </location>
</feature>
<keyword evidence="3" id="KW-1185">Reference proteome</keyword>
<protein>
    <submittedName>
        <fullName evidence="2">Uncharacterized protein</fullName>
    </submittedName>
</protein>
<dbReference type="OrthoDB" id="3245657at2759"/>
<evidence type="ECO:0000313" key="3">
    <source>
        <dbReference type="Proteomes" id="UP000807353"/>
    </source>
</evidence>
<evidence type="ECO:0000256" key="1">
    <source>
        <dbReference type="SAM" id="SignalP"/>
    </source>
</evidence>
<organism evidence="2 3">
    <name type="scientific">Collybia nuda</name>
    <dbReference type="NCBI Taxonomy" id="64659"/>
    <lineage>
        <taxon>Eukaryota</taxon>
        <taxon>Fungi</taxon>
        <taxon>Dikarya</taxon>
        <taxon>Basidiomycota</taxon>
        <taxon>Agaricomycotina</taxon>
        <taxon>Agaricomycetes</taxon>
        <taxon>Agaricomycetidae</taxon>
        <taxon>Agaricales</taxon>
        <taxon>Tricholomatineae</taxon>
        <taxon>Clitocybaceae</taxon>
        <taxon>Collybia</taxon>
    </lineage>
</organism>